<keyword evidence="4" id="KW-0175">Coiled coil</keyword>
<dbReference type="Proteomes" id="UP000241769">
    <property type="component" value="Unassembled WGS sequence"/>
</dbReference>
<feature type="compositionally biased region" description="Low complexity" evidence="5">
    <location>
        <begin position="75"/>
        <end position="95"/>
    </location>
</feature>
<proteinExistence type="inferred from homology"/>
<evidence type="ECO:0000313" key="9">
    <source>
        <dbReference type="Proteomes" id="UP000241769"/>
    </source>
</evidence>
<dbReference type="GO" id="GO:0006887">
    <property type="term" value="P:exocytosis"/>
    <property type="evidence" value="ECO:0007669"/>
    <property type="project" value="UniProtKB-KW"/>
</dbReference>
<evidence type="ECO:0000256" key="2">
    <source>
        <dbReference type="ARBA" id="ARBA00022448"/>
    </source>
</evidence>
<evidence type="ECO:0000256" key="4">
    <source>
        <dbReference type="ARBA" id="ARBA00023054"/>
    </source>
</evidence>
<evidence type="ECO:0000256" key="3">
    <source>
        <dbReference type="ARBA" id="ARBA00022483"/>
    </source>
</evidence>
<accession>A0A2P6NVN0</accession>
<sequence>MTSNPRGSVRASIGLSPDILRMSHRNLVSSDSDTSPPPVRTAGPTAPPSRQSSIRTIAVSPPADQGRQAKRSSLKMETTSKTSSTNSSRQSSVSSIKEAIAAENNVQSNATHPSYVWSDAVPKLSAEFFTRESFQQDEFIERITRKTIFLEKEARKKEAQNHTNTPMAFRCQVFVDAFRQTLDSLYVMAQETDDNILTLESETKVAQDRYKSKLKEFGDQFEDIFKQFKDLDGRITKVGSGAVTIGDRLETGELLSIDIPKSMPSPFKRSFLAGDTQFDADDVQRERALDAKELTEYLVWLNSEDPELDKNAKLLDMFLQYNSSVDKYRKKKNAVKKHHRRQLLTGSTKSLDANSTMGQLYEKAIMSKKLMNVITDLDSDKMDRSKKRVVVVYHSLERKLVSDFADARKDSDYNRIRQLSLILFDFNGGESCIAQYIARYKTLHPNIVNHDASLATRLKPEATDLETTAIDSRLNEFFEKMRDICREEGQMIYKVFDNPNVVMSQFINALFGVRIKSFLRQLLGHDKEVRLSLYMKTLYQSYVEVLSLLEGFADFKLGPELLEQEGIINMLFSEDQQNYAKHEETSLKGIYKAELEEAQGPLRRQNNVEVLGTSMISAFTAKTDFISVGSQAVKRCLILSHKQDIPSNLCMVFNILIDFLIGKYVTDALVKAVNNIPDRIRTPYDKQLAFIDDFFLMILTVNQIVLSTQEHFHVDVSRHIAASANDLSQCESRKNIALFRLEEKIDEGMTKALNDILSKFESPAIFLDYYRLRDDDSSLFSGNSSATCASLIQFMRGRCEAITQTLDGKNMDLLLEEFGRCMFQVLWAHYKQIKVSQGAGGLRLLQDLVAYRESAKMFRSEHIGEAFDLLREITKVHNVPPEQLKVVISDTILASVEKNEILSFVQQRSDYKAFWIGKYV</sequence>
<dbReference type="PANTHER" id="PTHR12100">
    <property type="entry name" value="SEC10"/>
    <property type="match status" value="1"/>
</dbReference>
<dbReference type="Pfam" id="PF07393">
    <property type="entry name" value="Sec10_HB"/>
    <property type="match status" value="2"/>
</dbReference>
<evidence type="ECO:0000256" key="1">
    <source>
        <dbReference type="ARBA" id="ARBA00006572"/>
    </source>
</evidence>
<comment type="similarity">
    <text evidence="1">Belongs to the SEC10 family.</text>
</comment>
<dbReference type="STRING" id="1890364.A0A2P6NVN0"/>
<dbReference type="GO" id="GO:0006893">
    <property type="term" value="P:Golgi to plasma membrane transport"/>
    <property type="evidence" value="ECO:0007669"/>
    <property type="project" value="TreeGrafter"/>
</dbReference>
<keyword evidence="2" id="KW-0813">Transport</keyword>
<dbReference type="FunCoup" id="A0A2P6NVN0">
    <property type="interactions" value="633"/>
</dbReference>
<organism evidence="8 9">
    <name type="scientific">Planoprotostelium fungivorum</name>
    <dbReference type="NCBI Taxonomy" id="1890364"/>
    <lineage>
        <taxon>Eukaryota</taxon>
        <taxon>Amoebozoa</taxon>
        <taxon>Evosea</taxon>
        <taxon>Variosea</taxon>
        <taxon>Cavosteliida</taxon>
        <taxon>Cavosteliaceae</taxon>
        <taxon>Planoprotostelium</taxon>
    </lineage>
</organism>
<protein>
    <submittedName>
        <fullName evidence="8">Exocyst complex subunit 5</fullName>
    </submittedName>
</protein>
<dbReference type="AlphaFoldDB" id="A0A2P6NVN0"/>
<dbReference type="InParanoid" id="A0A2P6NVN0"/>
<gene>
    <name evidence="8" type="ORF">PROFUN_02655</name>
</gene>
<evidence type="ECO:0000259" key="6">
    <source>
        <dbReference type="Pfam" id="PF07393"/>
    </source>
</evidence>
<dbReference type="InterPro" id="IPR009976">
    <property type="entry name" value="Sec10-like"/>
</dbReference>
<feature type="region of interest" description="Disordered" evidence="5">
    <location>
        <begin position="1"/>
        <end position="95"/>
    </location>
</feature>
<keyword evidence="3" id="KW-0268">Exocytosis</keyword>
<dbReference type="OrthoDB" id="125856at2759"/>
<feature type="domain" description="Exocyst complex component Sec10-like alpha-helical bundle" evidence="6">
    <location>
        <begin position="363"/>
        <end position="597"/>
    </location>
</feature>
<comment type="caution">
    <text evidence="8">The sequence shown here is derived from an EMBL/GenBank/DDBJ whole genome shotgun (WGS) entry which is preliminary data.</text>
</comment>
<keyword evidence="9" id="KW-1185">Reference proteome</keyword>
<feature type="domain" description="Exocyst complex component Sec10 N-terminal" evidence="7">
    <location>
        <begin position="174"/>
        <end position="251"/>
    </location>
</feature>
<reference evidence="8 9" key="1">
    <citation type="journal article" date="2018" name="Genome Biol. Evol.">
        <title>Multiple Roots of Fruiting Body Formation in Amoebozoa.</title>
        <authorList>
            <person name="Hillmann F."/>
            <person name="Forbes G."/>
            <person name="Novohradska S."/>
            <person name="Ferling I."/>
            <person name="Riege K."/>
            <person name="Groth M."/>
            <person name="Westermann M."/>
            <person name="Marz M."/>
            <person name="Spaller T."/>
            <person name="Winckler T."/>
            <person name="Schaap P."/>
            <person name="Glockner G."/>
        </authorList>
    </citation>
    <scope>NUCLEOTIDE SEQUENCE [LARGE SCALE GENOMIC DNA]</scope>
    <source>
        <strain evidence="8 9">Jena</strain>
    </source>
</reference>
<evidence type="ECO:0000259" key="7">
    <source>
        <dbReference type="Pfam" id="PF20667"/>
    </source>
</evidence>
<dbReference type="PANTHER" id="PTHR12100:SF0">
    <property type="entry name" value="EXOCYST COMPLEX COMPONENT 5"/>
    <property type="match status" value="1"/>
</dbReference>
<dbReference type="Pfam" id="PF20667">
    <property type="entry name" value="Sec10_N"/>
    <property type="match status" value="1"/>
</dbReference>
<evidence type="ECO:0000313" key="8">
    <source>
        <dbReference type="EMBL" id="PRP87918.1"/>
    </source>
</evidence>
<name>A0A2P6NVN0_9EUKA</name>
<evidence type="ECO:0000256" key="5">
    <source>
        <dbReference type="SAM" id="MobiDB-lite"/>
    </source>
</evidence>
<feature type="domain" description="Exocyst complex component Sec10-like alpha-helical bundle" evidence="6">
    <location>
        <begin position="622"/>
        <end position="913"/>
    </location>
</feature>
<dbReference type="GO" id="GO:0000145">
    <property type="term" value="C:exocyst"/>
    <property type="evidence" value="ECO:0007669"/>
    <property type="project" value="TreeGrafter"/>
</dbReference>
<dbReference type="InterPro" id="IPR048625">
    <property type="entry name" value="Sec10_N"/>
</dbReference>
<dbReference type="InterPro" id="IPR048627">
    <property type="entry name" value="Sec10_HB"/>
</dbReference>
<dbReference type="EMBL" id="MDYQ01000016">
    <property type="protein sequence ID" value="PRP87918.1"/>
    <property type="molecule type" value="Genomic_DNA"/>
</dbReference>